<sequence>MAVLLDDGTLAEGYWHDGAVHDEPRKPAPSPAPWRIHKRTDGWTRWTICKQHALDECEPWCYFETSTEAFAAFAAGCAR</sequence>
<evidence type="ECO:0000313" key="1">
    <source>
        <dbReference type="EMBL" id="KPG23839.1"/>
    </source>
</evidence>
<keyword evidence="2" id="KW-1185">Reference proteome</keyword>
<dbReference type="EMBL" id="LJFS01000060">
    <property type="protein sequence ID" value="KPG23839.1"/>
    <property type="molecule type" value="Genomic_DNA"/>
</dbReference>
<protein>
    <submittedName>
        <fullName evidence="1">Uncharacterized protein</fullName>
    </submittedName>
</protein>
<dbReference type="RefSeq" id="WP_054430141.1">
    <property type="nucleotide sequence ID" value="NZ_LJFS01000060.1"/>
</dbReference>
<organism evidence="1 2">
    <name type="scientific">Mycobacteroides immunogenum</name>
    <dbReference type="NCBI Taxonomy" id="83262"/>
    <lineage>
        <taxon>Bacteria</taxon>
        <taxon>Bacillati</taxon>
        <taxon>Actinomycetota</taxon>
        <taxon>Actinomycetes</taxon>
        <taxon>Mycobacteriales</taxon>
        <taxon>Mycobacteriaceae</taxon>
        <taxon>Mycobacteroides</taxon>
    </lineage>
</organism>
<comment type="caution">
    <text evidence="1">The sequence shown here is derived from an EMBL/GenBank/DDBJ whole genome shotgun (WGS) entry which is preliminary data.</text>
</comment>
<name>A0ABR5LJH9_9MYCO</name>
<reference evidence="1 2" key="1">
    <citation type="submission" date="2015-09" db="EMBL/GenBank/DDBJ databases">
        <title>Genome Sequences of Mycobacterium immunogenum Isolates, Recuperated from a Chloraminated Drinking Water Distribution System Simulator Subjected to Episodes of Nitrification.</title>
        <authorList>
            <person name="Gomez-Alvarez V."/>
            <person name="Revetta R.P."/>
        </authorList>
    </citation>
    <scope>NUCLEOTIDE SEQUENCE [LARGE SCALE GENOMIC DNA]</scope>
    <source>
        <strain evidence="1 2">H076</strain>
    </source>
</reference>
<evidence type="ECO:0000313" key="2">
    <source>
        <dbReference type="Proteomes" id="UP000037962"/>
    </source>
</evidence>
<gene>
    <name evidence="1" type="ORF">AN912_27900</name>
</gene>
<dbReference type="Proteomes" id="UP000037962">
    <property type="component" value="Unassembled WGS sequence"/>
</dbReference>
<accession>A0ABR5LJH9</accession>
<proteinExistence type="predicted"/>